<reference evidence="4 5" key="1">
    <citation type="submission" date="2016-10" db="EMBL/GenBank/DDBJ databases">
        <authorList>
            <person name="de Groot N.N."/>
        </authorList>
    </citation>
    <scope>NUCLEOTIDE SEQUENCE [LARGE SCALE GENOMIC DNA]</scope>
    <source>
        <strain evidence="4 5">JCM 11308</strain>
    </source>
</reference>
<comment type="similarity">
    <text evidence="2">Belongs to the class-II fumarase/aspartase family.</text>
</comment>
<dbReference type="InterPro" id="IPR020557">
    <property type="entry name" value="Fumarate_lyase_CS"/>
</dbReference>
<evidence type="ECO:0000313" key="4">
    <source>
        <dbReference type="EMBL" id="SDD88495.1"/>
    </source>
</evidence>
<evidence type="ECO:0000259" key="3">
    <source>
        <dbReference type="SMART" id="SM00998"/>
    </source>
</evidence>
<dbReference type="STRING" id="168276.SAMN05444580_107139"/>
<evidence type="ECO:0000256" key="2">
    <source>
        <dbReference type="ARBA" id="ARBA00034772"/>
    </source>
</evidence>
<gene>
    <name evidence="4" type="ORF">SAMN05444580_107139</name>
</gene>
<dbReference type="GO" id="GO:0016829">
    <property type="term" value="F:lyase activity"/>
    <property type="evidence" value="ECO:0007669"/>
    <property type="project" value="UniProtKB-KW"/>
</dbReference>
<keyword evidence="1" id="KW-0456">Lyase</keyword>
<dbReference type="PRINTS" id="PR00149">
    <property type="entry name" value="FUMRATELYASE"/>
</dbReference>
<dbReference type="RefSeq" id="WP_072843627.1">
    <property type="nucleotide sequence ID" value="NZ_FNAB01000007.1"/>
</dbReference>
<organism evidence="4 5">
    <name type="scientific">Rhodococcus tukisamuensis</name>
    <dbReference type="NCBI Taxonomy" id="168276"/>
    <lineage>
        <taxon>Bacteria</taxon>
        <taxon>Bacillati</taxon>
        <taxon>Actinomycetota</taxon>
        <taxon>Actinomycetes</taxon>
        <taxon>Mycobacteriales</taxon>
        <taxon>Nocardiaceae</taxon>
        <taxon>Rhodococcus</taxon>
    </lineage>
</organism>
<dbReference type="Proteomes" id="UP000199417">
    <property type="component" value="Unassembled WGS sequence"/>
</dbReference>
<dbReference type="Gene3D" id="1.20.200.10">
    <property type="entry name" value="Fumarase/aspartase (Central domain)"/>
    <property type="match status" value="1"/>
</dbReference>
<dbReference type="InterPro" id="IPR008948">
    <property type="entry name" value="L-Aspartase-like"/>
</dbReference>
<sequence>MSNARGALFDPVFGGAAVAAEVSDQAWVTALLEVEAALSRAASTVGLVSAAHAATVTTVAAALGAPAGLDIADLGRKSAAGGNPVIPLVRILRAACAAEGVPASAVHVGATSQDVMDSALMLLAHRAGHIVLADLRAAANAGAELARAHRATPMVARTLGQQALPTTFGALAVSWFTGLDDAATQLERALCALPGQFGGAAGTLAAVHPHGLEMADALADELGLARQVAPWHTTRTPVAALASALGVAAGAVAKPATDITAMASTEFGEVAEDAPGGSSAMPHKQNPVAAITARAAARRAPGLVSTVLSSMDHEFARAAGAWHAEWETVTDLLRLAGGAAHQLASSLGGLHVHADAMARNLDITGGLILAERVTGALSTHTDSAREIVTAAAASGVPLDRAPEITAYLSADELRDLLDPSNYLGHAVDLVDRALSSRPAPASRPARTPGGPA</sequence>
<dbReference type="Gene3D" id="1.10.40.30">
    <property type="entry name" value="Fumarase/aspartase (C-terminal domain)"/>
    <property type="match status" value="1"/>
</dbReference>
<proteinExistence type="inferred from homology"/>
<dbReference type="PANTHER" id="PTHR43172:SF2">
    <property type="entry name" value="ADENYLOSUCCINATE LYASE C-TERMINAL DOMAIN-CONTAINING PROTEIN"/>
    <property type="match status" value="1"/>
</dbReference>
<dbReference type="InterPro" id="IPR000362">
    <property type="entry name" value="Fumarate_lyase_fam"/>
</dbReference>
<accession>A0A1G6YFV0</accession>
<dbReference type="InterPro" id="IPR019468">
    <property type="entry name" value="AdenyloSucc_lyase_C"/>
</dbReference>
<dbReference type="AlphaFoldDB" id="A0A1G6YFV0"/>
<dbReference type="SMART" id="SM00998">
    <property type="entry name" value="ADSL_C"/>
    <property type="match status" value="1"/>
</dbReference>
<dbReference type="GO" id="GO:0016853">
    <property type="term" value="F:isomerase activity"/>
    <property type="evidence" value="ECO:0007669"/>
    <property type="project" value="UniProtKB-KW"/>
</dbReference>
<dbReference type="InterPro" id="IPR022761">
    <property type="entry name" value="Fumarate_lyase_N"/>
</dbReference>
<keyword evidence="5" id="KW-1185">Reference proteome</keyword>
<feature type="domain" description="Adenylosuccinate lyase C-terminal" evidence="3">
    <location>
        <begin position="365"/>
        <end position="434"/>
    </location>
</feature>
<dbReference type="EMBL" id="FNAB01000007">
    <property type="protein sequence ID" value="SDD88495.1"/>
    <property type="molecule type" value="Genomic_DNA"/>
</dbReference>
<evidence type="ECO:0000256" key="1">
    <source>
        <dbReference type="ARBA" id="ARBA00023239"/>
    </source>
</evidence>
<keyword evidence="4" id="KW-0413">Isomerase</keyword>
<dbReference type="SUPFAM" id="SSF48557">
    <property type="entry name" value="L-aspartase-like"/>
    <property type="match status" value="1"/>
</dbReference>
<evidence type="ECO:0000313" key="5">
    <source>
        <dbReference type="Proteomes" id="UP000199417"/>
    </source>
</evidence>
<dbReference type="PANTHER" id="PTHR43172">
    <property type="entry name" value="ADENYLOSUCCINATE LYASE"/>
    <property type="match status" value="1"/>
</dbReference>
<dbReference type="PROSITE" id="PS00163">
    <property type="entry name" value="FUMARATE_LYASES"/>
    <property type="match status" value="1"/>
</dbReference>
<protein>
    <submittedName>
        <fullName evidence="4">3-carboxy-cis,cis-muconate cycloisomerase</fullName>
    </submittedName>
</protein>
<dbReference type="Pfam" id="PF00206">
    <property type="entry name" value="Lyase_1"/>
    <property type="match status" value="1"/>
</dbReference>
<name>A0A1G6YFV0_9NOCA</name>